<feature type="domain" description="PHD-type" evidence="12">
    <location>
        <begin position="602"/>
        <end position="653"/>
    </location>
</feature>
<evidence type="ECO:0000256" key="10">
    <source>
        <dbReference type="PROSITE-ProRule" id="PRU00267"/>
    </source>
</evidence>
<feature type="region of interest" description="Disordered" evidence="11">
    <location>
        <begin position="1"/>
        <end position="20"/>
    </location>
</feature>
<evidence type="ECO:0000256" key="9">
    <source>
        <dbReference type="PROSITE-ProRule" id="PRU00146"/>
    </source>
</evidence>
<dbReference type="SUPFAM" id="SSF47095">
    <property type="entry name" value="HMG-box"/>
    <property type="match status" value="1"/>
</dbReference>
<keyword evidence="10" id="KW-0238">DNA-binding</keyword>
<feature type="compositionally biased region" description="Acidic residues" evidence="11">
    <location>
        <begin position="1275"/>
        <end position="1288"/>
    </location>
</feature>
<evidence type="ECO:0000256" key="3">
    <source>
        <dbReference type="ARBA" id="ARBA00022737"/>
    </source>
</evidence>
<feature type="domain" description="PHD-type" evidence="12">
    <location>
        <begin position="686"/>
        <end position="747"/>
    </location>
</feature>
<proteinExistence type="predicted"/>
<feature type="compositionally biased region" description="Polar residues" evidence="11">
    <location>
        <begin position="1417"/>
        <end position="1462"/>
    </location>
</feature>
<evidence type="ECO:0000256" key="7">
    <source>
        <dbReference type="ARBA" id="ARBA00023163"/>
    </source>
</evidence>
<feature type="compositionally biased region" description="Acidic residues" evidence="11">
    <location>
        <begin position="11"/>
        <end position="20"/>
    </location>
</feature>
<keyword evidence="8 10" id="KW-0539">Nucleus</keyword>
<dbReference type="InterPro" id="IPR019787">
    <property type="entry name" value="Znf_PHD-finger"/>
</dbReference>
<dbReference type="CDD" id="cd15510">
    <property type="entry name" value="PHD2_KMT2C_like"/>
    <property type="match status" value="1"/>
</dbReference>
<dbReference type="EnsemblMetazoa" id="AFUN018562-RA">
    <property type="protein sequence ID" value="AFUN018562-PA"/>
    <property type="gene ID" value="AFUN018562"/>
</dbReference>
<dbReference type="FunFam" id="3.30.40.10:FF:000548">
    <property type="entry name" value="Putative Histone-lysine N-methyltransferase MLL3"/>
    <property type="match status" value="1"/>
</dbReference>
<dbReference type="Pfam" id="PF09011">
    <property type="entry name" value="HMG_box_2"/>
    <property type="match status" value="1"/>
</dbReference>
<evidence type="ECO:0000256" key="4">
    <source>
        <dbReference type="ARBA" id="ARBA00022771"/>
    </source>
</evidence>
<protein>
    <recommendedName>
        <fullName evidence="15">Histone-lysine N-methyltransferase</fullName>
    </recommendedName>
</protein>
<feature type="region of interest" description="Disordered" evidence="11">
    <location>
        <begin position="138"/>
        <end position="166"/>
    </location>
</feature>
<feature type="domain" description="PHD-type" evidence="12">
    <location>
        <begin position="1037"/>
        <end position="1092"/>
    </location>
</feature>
<feature type="compositionally biased region" description="Low complexity" evidence="11">
    <location>
        <begin position="424"/>
        <end position="433"/>
    </location>
</feature>
<feature type="compositionally biased region" description="Polar residues" evidence="11">
    <location>
        <begin position="342"/>
        <end position="355"/>
    </location>
</feature>
<evidence type="ECO:0000256" key="2">
    <source>
        <dbReference type="ARBA" id="ARBA00022723"/>
    </source>
</evidence>
<dbReference type="VEuPathDB" id="VectorBase:AFUN018562"/>
<evidence type="ECO:0000259" key="13">
    <source>
        <dbReference type="PROSITE" id="PS50118"/>
    </source>
</evidence>
<dbReference type="PANTHER" id="PTHR45888">
    <property type="entry name" value="HL01030P-RELATED"/>
    <property type="match status" value="1"/>
</dbReference>
<feature type="compositionally biased region" description="Basic residues" evidence="11">
    <location>
        <begin position="1298"/>
        <end position="1307"/>
    </location>
</feature>
<keyword evidence="5" id="KW-0862">Zinc</keyword>
<feature type="compositionally biased region" description="Acidic residues" evidence="11">
    <location>
        <begin position="775"/>
        <end position="784"/>
    </location>
</feature>
<dbReference type="CDD" id="cd15514">
    <property type="entry name" value="PHD6_KMT2C_like"/>
    <property type="match status" value="1"/>
</dbReference>
<feature type="region of interest" description="Disordered" evidence="11">
    <location>
        <begin position="181"/>
        <end position="219"/>
    </location>
</feature>
<feature type="region of interest" description="Disordered" evidence="11">
    <location>
        <begin position="1718"/>
        <end position="1744"/>
    </location>
</feature>
<sequence length="1963" mass="209994">MDPEQILLDGNDFEDGSDYGDYEFIQDQDALSLNAPLDTILDPSAAPVSCQSSPNEDSLAISQNLDEQTVGDTGSSNSNSNGSNHRDTIRTITQQGQPNRPQHQKLTIKTIILSGSGPSASIAGVTTSGSGTSLVTLNSGTASSSSSNASSPASSSPSSVSSPAPAIGGSAAPVRFGLGGGKPSAAALRRGPGRPKKDFIPLLKMSSSGGGANSTGPAGTGVSGYVGTSTMIKLSGATIAAAASLGGGNTSPSSESKIVKRYKSTNVVRGGIPKRKVELAAIAMHDSTVATTITSSTTAGVRSPSGGTSLPLSSPTAGTPTSGGGGFGSLLSSPNEDGPTGGASTANSSVASTPTGELEADPAQLMPAPDDMPYFPEKYPGKLCILCNLGERSQLGQGEMLRIEMTLAADQIASALSQEEKPQTTGSSSTGSGDSFGDKSPRASSLLGPPHFGSSKRQKGSNKCKNPIPNAEYTDELEKIGHLEVLDSSINDGGYFYIHRSCALWSYGVGRDPMSCPKWYHFPCVAASGGFQVIQTYSIFCKEHLGQVPLVCTEDINCRQCSALGDVGNLIMCSICGDHYHGTCVGLAQLPGVRTGWQCNSCKKCQICRVPDSSEGRSVACELCDKIYHASCLRPIMTTIPKLGWKCRCCRVCSDCGARTPGAGASSRWHSHYTVCDSCYQQRNKGFSCPICHRAYRAAAHREMVKCSVCFKFVHSTCDSDAELSVYNARKEANPDYEYLCSPCKTVIHSGRLAAALRRSSNVDEDSMSLSQESLNDEAMDVDGPDGRESAVRDRLERSGGSLDVGLGKGKPYVASKIAKKRLGLSLAGGLAGNRPKGLGKGFQKKSRLADITRKRGSKAKMRGIFGVPGLGLQRPTADLALTAKANEEEPGGENRLVLCSAKDKFVLTQDICVMCGAIGTDQEGCLISCTQCGQCYHPYCTNVKVTKVILQKGWRCLDCTICEGCGQRHDEARLILCDDCDISYHIYCMDPPLEQVPQGTWKCKWCAMCLKCGANSPGYNCTWMNSYTECGPCASQQNCPSCNEGYAEGELIIQCHQCERWLHCFCDQIKNETDAERCAEDGYTCMACRPAEQPPPHLVPKRKTSTIAPMVVANATTVSKTNAKPEEKIVPLALEGNHYLDGVCLSEHGLHQIKALQAEFGKRGKRKPKLPLEPPPTEKDAGILAAIESVVAGSSHDNSLEEMRLEPLDPKEEAEIYKDGMVWNDPTPPEGFALFTTENGTVVLRKKRQRNLQKLGIGGFFVRNRGIRTKDGKEDEDLVDGLAEDGTDGAGGAGGTKPKKKPIRRKPKSKLIEIYPSILQDAFFGRTLLNSNMPMFEAPASDDDGVRSDVSDDKTLKLTAEELKLFEAVKSKQEEVGSQSKDHSEHPAITAAAIAGQIGQTVKSPANVAALSQNVGQQRPTTTTAAVSQQHPGTNVPPSSAVLMSSTGSNPAVSNFNSKDTPNGVHVGTNSTTTKMEEDENSDTEALNDVLGLPNVIEEDFVSQIIPRTSWMKHSGAFDELATDPELTDTLATSKDELVDMLSPHFDLTNIGQMDSKVVEEIFKTVLTDESQESQESMLASSMTPTSNTSTPSHSADVTKKAVNTRYIATGGQTMVQTPQPQHSMQDPLQSQQPPLPFRISKHSNDHYSSDSVIAIDTTSQPAERASDKQQQQQQQPSIGAIMGSVQATSQTTQQISNPYGCDASVTHIETGIGQQGPMGGQIMLQQQQQQQQSQHQPGSGGIMSTGIMQPSAMGPNVTQQQQPQAMSNTFSMMPQQQPQQQMSLPVGTVVDANTPNQQQLSRGTMLGGYQDPVQNQPSGTITAQPQIQPTGQWTNQNLQSVPSSTPMDTTPVSVPVLPGVPTGTGAVGEMIGTLDDTNVKSAQKLSDKMRKDEMLGDMSTISSVLYCNMRHPELKTEFPNWNDRWKQISKRWRLLSNEEKQPFLQQARDNRSASKMKKTQQ</sequence>
<reference evidence="14" key="1">
    <citation type="submission" date="2020-05" db="UniProtKB">
        <authorList>
            <consortium name="EnsemblMetazoa"/>
        </authorList>
    </citation>
    <scope>IDENTIFICATION</scope>
    <source>
        <strain evidence="14">FUMOZ</strain>
    </source>
</reference>
<evidence type="ECO:0000256" key="5">
    <source>
        <dbReference type="ARBA" id="ARBA00022833"/>
    </source>
</evidence>
<keyword evidence="7" id="KW-0804">Transcription</keyword>
<dbReference type="FunFam" id="3.30.40.10:FF:000407">
    <property type="entry name" value="Histone-lysine N-methyltransferase MLL3"/>
    <property type="match status" value="1"/>
</dbReference>
<dbReference type="VEuPathDB" id="VectorBase:AFUN2_006581"/>
<organism evidence="14">
    <name type="scientific">Anopheles funestus</name>
    <name type="common">African malaria mosquito</name>
    <dbReference type="NCBI Taxonomy" id="62324"/>
    <lineage>
        <taxon>Eukaryota</taxon>
        <taxon>Metazoa</taxon>
        <taxon>Ecdysozoa</taxon>
        <taxon>Arthropoda</taxon>
        <taxon>Hexapoda</taxon>
        <taxon>Insecta</taxon>
        <taxon>Pterygota</taxon>
        <taxon>Neoptera</taxon>
        <taxon>Endopterygota</taxon>
        <taxon>Diptera</taxon>
        <taxon>Nematocera</taxon>
        <taxon>Culicoidea</taxon>
        <taxon>Culicidae</taxon>
        <taxon>Anophelinae</taxon>
        <taxon>Anopheles</taxon>
    </lineage>
</organism>
<feature type="compositionally biased region" description="Low complexity" evidence="11">
    <location>
        <begin position="74"/>
        <end position="83"/>
    </location>
</feature>
<feature type="DNA-binding region" description="HMG box" evidence="10">
    <location>
        <begin position="1898"/>
        <end position="1963"/>
    </location>
</feature>
<feature type="domain" description="HMG box" evidence="13">
    <location>
        <begin position="1898"/>
        <end position="1963"/>
    </location>
</feature>
<feature type="region of interest" description="Disordered" evidence="11">
    <location>
        <begin position="1417"/>
        <end position="1482"/>
    </location>
</feature>
<feature type="compositionally biased region" description="Gly residues" evidence="11">
    <location>
        <begin position="208"/>
        <end position="219"/>
    </location>
</feature>
<dbReference type="STRING" id="62324.A0A4Y0BEZ4"/>
<dbReference type="PROSITE" id="PS50118">
    <property type="entry name" value="HMG_BOX_2"/>
    <property type="match status" value="1"/>
</dbReference>
<evidence type="ECO:0000313" key="14">
    <source>
        <dbReference type="EnsemblMetazoa" id="AFUN018562-PA"/>
    </source>
</evidence>
<comment type="subcellular location">
    <subcellularLocation>
        <location evidence="1">Nucleus</location>
    </subcellularLocation>
</comment>
<evidence type="ECO:0000256" key="6">
    <source>
        <dbReference type="ARBA" id="ARBA00023015"/>
    </source>
</evidence>
<feature type="compositionally biased region" description="Low complexity" evidence="11">
    <location>
        <begin position="294"/>
        <end position="320"/>
    </location>
</feature>
<evidence type="ECO:0000256" key="8">
    <source>
        <dbReference type="ARBA" id="ARBA00023242"/>
    </source>
</evidence>
<dbReference type="InterPro" id="IPR001965">
    <property type="entry name" value="Znf_PHD"/>
</dbReference>
<evidence type="ECO:0000256" key="1">
    <source>
        <dbReference type="ARBA" id="ARBA00004123"/>
    </source>
</evidence>
<keyword evidence="2" id="KW-0479">Metal-binding</keyword>
<dbReference type="PANTHER" id="PTHR45888:SF6">
    <property type="entry name" value="HL01030P-RELATED"/>
    <property type="match status" value="1"/>
</dbReference>
<feature type="compositionally biased region" description="Basic and acidic residues" evidence="11">
    <location>
        <begin position="785"/>
        <end position="797"/>
    </location>
</feature>
<feature type="region of interest" description="Disordered" evidence="11">
    <location>
        <begin position="764"/>
        <end position="797"/>
    </location>
</feature>
<evidence type="ECO:0000256" key="11">
    <source>
        <dbReference type="SAM" id="MobiDB-lite"/>
    </source>
</evidence>
<dbReference type="InterPro" id="IPR013083">
    <property type="entry name" value="Znf_RING/FYVE/PHD"/>
</dbReference>
<feature type="region of interest" description="Disordered" evidence="11">
    <location>
        <begin position="1570"/>
        <end position="1598"/>
    </location>
</feature>
<dbReference type="SUPFAM" id="SSF57903">
    <property type="entry name" value="FYVE/PHD zinc finger"/>
    <property type="match status" value="6"/>
</dbReference>
<feature type="region of interest" description="Disordered" evidence="11">
    <location>
        <begin position="1617"/>
        <end position="1651"/>
    </location>
</feature>
<evidence type="ECO:0000259" key="12">
    <source>
        <dbReference type="PROSITE" id="PS50016"/>
    </source>
</evidence>
<feature type="region of interest" description="Disordered" evidence="11">
    <location>
        <begin position="45"/>
        <end position="87"/>
    </location>
</feature>
<feature type="compositionally biased region" description="Polar residues" evidence="11">
    <location>
        <begin position="49"/>
        <end position="73"/>
    </location>
</feature>
<dbReference type="SMART" id="SM00249">
    <property type="entry name" value="PHD"/>
    <property type="match status" value="7"/>
</dbReference>
<name>A0A4Y0BEZ4_ANOFN</name>
<dbReference type="Pfam" id="PF00628">
    <property type="entry name" value="PHD"/>
    <property type="match status" value="3"/>
</dbReference>
<feature type="region of interest" description="Disordered" evidence="11">
    <location>
        <begin position="1939"/>
        <end position="1963"/>
    </location>
</feature>
<dbReference type="GO" id="GO:0042800">
    <property type="term" value="F:histone H3K4 methyltransferase activity"/>
    <property type="evidence" value="ECO:0007669"/>
    <property type="project" value="TreeGrafter"/>
</dbReference>
<dbReference type="GO" id="GO:0044666">
    <property type="term" value="C:MLL3/4 complex"/>
    <property type="evidence" value="ECO:0007669"/>
    <property type="project" value="TreeGrafter"/>
</dbReference>
<feature type="compositionally biased region" description="Low complexity" evidence="11">
    <location>
        <begin position="1582"/>
        <end position="1596"/>
    </location>
</feature>
<dbReference type="Gene3D" id="1.10.30.10">
    <property type="entry name" value="High mobility group box domain"/>
    <property type="match status" value="1"/>
</dbReference>
<dbReference type="CDD" id="cd21997">
    <property type="entry name" value="HMG_KMT2C-like"/>
    <property type="match status" value="1"/>
</dbReference>
<dbReference type="Gene3D" id="3.30.40.10">
    <property type="entry name" value="Zinc/RING finger domain, C3HC4 (zinc finger)"/>
    <property type="match status" value="6"/>
</dbReference>
<dbReference type="InterPro" id="IPR036910">
    <property type="entry name" value="HMG_box_dom_sf"/>
</dbReference>
<keyword evidence="4 9" id="KW-0863">Zinc-finger</keyword>
<feature type="compositionally biased region" description="Low complexity" evidence="11">
    <location>
        <begin position="1722"/>
        <end position="1739"/>
    </location>
</feature>
<accession>A0A4Y0BEZ4</accession>
<dbReference type="GO" id="GO:0003677">
    <property type="term" value="F:DNA binding"/>
    <property type="evidence" value="ECO:0007669"/>
    <property type="project" value="UniProtKB-UniRule"/>
</dbReference>
<keyword evidence="6" id="KW-0805">Transcription regulation</keyword>
<feature type="domain" description="PHD-type" evidence="12">
    <location>
        <begin position="960"/>
        <end position="1010"/>
    </location>
</feature>
<dbReference type="PROSITE" id="PS50016">
    <property type="entry name" value="ZF_PHD_2"/>
    <property type="match status" value="6"/>
</dbReference>
<dbReference type="FunFam" id="1.10.30.10:FF:000009">
    <property type="entry name" value="Histone-lysine N-methyltransferase"/>
    <property type="match status" value="1"/>
</dbReference>
<dbReference type="FunFam" id="3.30.40.10:FF:000852">
    <property type="entry name" value="Histone-lysine N-methyltransferase 2C"/>
    <property type="match status" value="1"/>
</dbReference>
<feature type="domain" description="PHD-type" evidence="12">
    <location>
        <begin position="555"/>
        <end position="605"/>
    </location>
</feature>
<dbReference type="InterPro" id="IPR011011">
    <property type="entry name" value="Znf_FYVE_PHD"/>
</dbReference>
<dbReference type="InterPro" id="IPR009071">
    <property type="entry name" value="HMG_box_dom"/>
</dbReference>
<dbReference type="CDD" id="cd15509">
    <property type="entry name" value="PHD1_KMT2C_like"/>
    <property type="match status" value="1"/>
</dbReference>
<dbReference type="GO" id="GO:0003713">
    <property type="term" value="F:transcription coactivator activity"/>
    <property type="evidence" value="ECO:0007669"/>
    <property type="project" value="TreeGrafter"/>
</dbReference>
<feature type="region of interest" description="Disordered" evidence="11">
    <location>
        <begin position="294"/>
        <end position="373"/>
    </location>
</feature>
<dbReference type="CDD" id="cd15513">
    <property type="entry name" value="PHD5_KMT2C_like"/>
    <property type="match status" value="1"/>
</dbReference>
<dbReference type="GO" id="GO:0008270">
    <property type="term" value="F:zinc ion binding"/>
    <property type="evidence" value="ECO:0007669"/>
    <property type="project" value="UniProtKB-KW"/>
</dbReference>
<dbReference type="GO" id="GO:0045944">
    <property type="term" value="P:positive regulation of transcription by RNA polymerase II"/>
    <property type="evidence" value="ECO:0007669"/>
    <property type="project" value="TreeGrafter"/>
</dbReference>
<feature type="domain" description="PHD-type" evidence="12">
    <location>
        <begin position="910"/>
        <end position="963"/>
    </location>
</feature>
<keyword evidence="3" id="KW-0677">Repeat</keyword>
<feature type="region of interest" description="Disordered" evidence="11">
    <location>
        <begin position="416"/>
        <end position="468"/>
    </location>
</feature>
<feature type="region of interest" description="Disordered" evidence="11">
    <location>
        <begin position="1273"/>
        <end position="1307"/>
    </location>
</feature>
<evidence type="ECO:0008006" key="15">
    <source>
        <dbReference type="Google" id="ProtNLM"/>
    </source>
</evidence>
<feature type="compositionally biased region" description="Polar residues" evidence="11">
    <location>
        <begin position="1617"/>
        <end position="1626"/>
    </location>
</feature>